<dbReference type="EMBL" id="BAAAEW010000002">
    <property type="protein sequence ID" value="GAA0740249.1"/>
    <property type="molecule type" value="Genomic_DNA"/>
</dbReference>
<sequence>MTLHIPTLIAALTLGFLLLALQMGLSRPSWRDQPAMACWVAGNWAMVGGFLALIARAWVPLPLSVLIGNLLLCLGAGLFSQAVWVFVTEQPLPLALRWGWLAAALPILAMLDWPLSQRTSVLSLVYAACLLPAVWLVFRHRAAAERSLLMVGTGFALTVLALVCRAWHAWFHPADYQALTQPSLGQGLTFLAAFLTLMTTGWGFLLAGMERTAQRLEVLATHDGLTGCFNRSTADALLQHELQRGQRDELPVAFVLMDLDHFKHINDNHGHRAGDEALRLFAETVRSRLRASDVFCRLGGEEFGLILPATDEAGARRLAEDILQATRLIGLHGADGQPIEVAFSAGLVVAGSDSRCNADHLYRQADAALYAAKRAGRCQIALAQPASS</sequence>
<dbReference type="PANTHER" id="PTHR45138">
    <property type="entry name" value="REGULATORY COMPONENTS OF SENSORY TRANSDUCTION SYSTEM"/>
    <property type="match status" value="1"/>
</dbReference>
<dbReference type="RefSeq" id="WP_231012753.1">
    <property type="nucleotide sequence ID" value="NZ_BAAAEW010000002.1"/>
</dbReference>
<dbReference type="SMART" id="SM00267">
    <property type="entry name" value="GGDEF"/>
    <property type="match status" value="1"/>
</dbReference>
<dbReference type="NCBIfam" id="TIGR00254">
    <property type="entry name" value="GGDEF"/>
    <property type="match status" value="1"/>
</dbReference>
<feature type="transmembrane region" description="Helical" evidence="2">
    <location>
        <begin position="6"/>
        <end position="25"/>
    </location>
</feature>
<organism evidence="4 5">
    <name type="scientific">Ideonella azotifigens</name>
    <dbReference type="NCBI Taxonomy" id="513160"/>
    <lineage>
        <taxon>Bacteria</taxon>
        <taxon>Pseudomonadati</taxon>
        <taxon>Pseudomonadota</taxon>
        <taxon>Betaproteobacteria</taxon>
        <taxon>Burkholderiales</taxon>
        <taxon>Sphaerotilaceae</taxon>
        <taxon>Ideonella</taxon>
    </lineage>
</organism>
<dbReference type="SUPFAM" id="SSF55073">
    <property type="entry name" value="Nucleotide cyclase"/>
    <property type="match status" value="1"/>
</dbReference>
<dbReference type="Proteomes" id="UP001500279">
    <property type="component" value="Unassembled WGS sequence"/>
</dbReference>
<name>A0ABN1JHZ0_9BURK</name>
<keyword evidence="5" id="KW-1185">Reference proteome</keyword>
<dbReference type="EC" id="2.7.7.65" evidence="1"/>
<evidence type="ECO:0000256" key="1">
    <source>
        <dbReference type="ARBA" id="ARBA00012528"/>
    </source>
</evidence>
<dbReference type="InterPro" id="IPR050469">
    <property type="entry name" value="Diguanylate_Cyclase"/>
</dbReference>
<feature type="domain" description="GGDEF" evidence="3">
    <location>
        <begin position="250"/>
        <end position="385"/>
    </location>
</feature>
<gene>
    <name evidence="4" type="ORF">GCM10009107_01710</name>
</gene>
<evidence type="ECO:0000256" key="2">
    <source>
        <dbReference type="SAM" id="Phobius"/>
    </source>
</evidence>
<feature type="transmembrane region" description="Helical" evidence="2">
    <location>
        <begin position="94"/>
        <end position="115"/>
    </location>
</feature>
<dbReference type="InterPro" id="IPR000160">
    <property type="entry name" value="GGDEF_dom"/>
</dbReference>
<accession>A0ABN1JHZ0</accession>
<feature type="transmembrane region" description="Helical" evidence="2">
    <location>
        <begin position="65"/>
        <end position="87"/>
    </location>
</feature>
<dbReference type="Pfam" id="PF00990">
    <property type="entry name" value="GGDEF"/>
    <property type="match status" value="1"/>
</dbReference>
<keyword evidence="2" id="KW-0472">Membrane</keyword>
<dbReference type="PROSITE" id="PS50887">
    <property type="entry name" value="GGDEF"/>
    <property type="match status" value="1"/>
</dbReference>
<evidence type="ECO:0000313" key="5">
    <source>
        <dbReference type="Proteomes" id="UP001500279"/>
    </source>
</evidence>
<evidence type="ECO:0000259" key="3">
    <source>
        <dbReference type="PROSITE" id="PS50887"/>
    </source>
</evidence>
<feature type="transmembrane region" description="Helical" evidence="2">
    <location>
        <begin position="121"/>
        <end position="138"/>
    </location>
</feature>
<dbReference type="CDD" id="cd01949">
    <property type="entry name" value="GGDEF"/>
    <property type="match status" value="1"/>
</dbReference>
<comment type="caution">
    <text evidence="4">The sequence shown here is derived from an EMBL/GenBank/DDBJ whole genome shotgun (WGS) entry which is preliminary data.</text>
</comment>
<dbReference type="PANTHER" id="PTHR45138:SF24">
    <property type="entry name" value="DIGUANYLATE CYCLASE DGCC-RELATED"/>
    <property type="match status" value="1"/>
</dbReference>
<feature type="transmembrane region" description="Helical" evidence="2">
    <location>
        <begin position="37"/>
        <end position="59"/>
    </location>
</feature>
<feature type="transmembrane region" description="Helical" evidence="2">
    <location>
        <begin position="188"/>
        <end position="207"/>
    </location>
</feature>
<reference evidence="4 5" key="1">
    <citation type="journal article" date="2019" name="Int. J. Syst. Evol. Microbiol.">
        <title>The Global Catalogue of Microorganisms (GCM) 10K type strain sequencing project: providing services to taxonomists for standard genome sequencing and annotation.</title>
        <authorList>
            <consortium name="The Broad Institute Genomics Platform"/>
            <consortium name="The Broad Institute Genome Sequencing Center for Infectious Disease"/>
            <person name="Wu L."/>
            <person name="Ma J."/>
        </authorList>
    </citation>
    <scope>NUCLEOTIDE SEQUENCE [LARGE SCALE GENOMIC DNA]</scope>
    <source>
        <strain evidence="4 5">JCM 15503</strain>
    </source>
</reference>
<dbReference type="InterPro" id="IPR043128">
    <property type="entry name" value="Rev_trsase/Diguanyl_cyclase"/>
</dbReference>
<proteinExistence type="predicted"/>
<keyword evidence="2" id="KW-0812">Transmembrane</keyword>
<evidence type="ECO:0000313" key="4">
    <source>
        <dbReference type="EMBL" id="GAA0740249.1"/>
    </source>
</evidence>
<dbReference type="InterPro" id="IPR029787">
    <property type="entry name" value="Nucleotide_cyclase"/>
</dbReference>
<protein>
    <recommendedName>
        <fullName evidence="1">diguanylate cyclase</fullName>
        <ecNumber evidence="1">2.7.7.65</ecNumber>
    </recommendedName>
</protein>
<feature type="transmembrane region" description="Helical" evidence="2">
    <location>
        <begin position="147"/>
        <end position="168"/>
    </location>
</feature>
<dbReference type="Gene3D" id="3.30.70.270">
    <property type="match status" value="1"/>
</dbReference>
<keyword evidence="2" id="KW-1133">Transmembrane helix</keyword>